<dbReference type="GO" id="GO:0016491">
    <property type="term" value="F:oxidoreductase activity"/>
    <property type="evidence" value="ECO:0007669"/>
    <property type="project" value="InterPro"/>
</dbReference>
<dbReference type="PANTHER" id="PTHR43755:SF1">
    <property type="entry name" value="FAD-DEPENDENT PYRIDINE NUCLEOTIDE-DISULPHIDE OXIDOREDUCTASE"/>
    <property type="match status" value="1"/>
</dbReference>
<dbReference type="PANTHER" id="PTHR43755">
    <property type="match status" value="1"/>
</dbReference>
<evidence type="ECO:0000259" key="1">
    <source>
        <dbReference type="Pfam" id="PF07992"/>
    </source>
</evidence>
<feature type="domain" description="FAD/NAD(P)-binding" evidence="1">
    <location>
        <begin position="6"/>
        <end position="128"/>
    </location>
</feature>
<evidence type="ECO:0000313" key="2">
    <source>
        <dbReference type="EMBL" id="RRS01426.1"/>
    </source>
</evidence>
<dbReference type="EMBL" id="RSEB01000001">
    <property type="protein sequence ID" value="RRS01426.1"/>
    <property type="molecule type" value="Genomic_DNA"/>
</dbReference>
<reference evidence="2 3" key="1">
    <citation type="submission" date="2018-12" db="EMBL/GenBank/DDBJ databases">
        <title>Glycomyces sp. YIM 121974 draft genome.</title>
        <authorList>
            <person name="Li Q."/>
        </authorList>
    </citation>
    <scope>NUCLEOTIDE SEQUENCE [LARGE SCALE GENOMIC DNA]</scope>
    <source>
        <strain evidence="2 3">YIM 121974</strain>
    </source>
</reference>
<dbReference type="Pfam" id="PF07992">
    <property type="entry name" value="Pyr_redox_2"/>
    <property type="match status" value="1"/>
</dbReference>
<dbReference type="SUPFAM" id="SSF51905">
    <property type="entry name" value="FAD/NAD(P)-binding domain"/>
    <property type="match status" value="2"/>
</dbReference>
<dbReference type="OrthoDB" id="9802771at2"/>
<dbReference type="Proteomes" id="UP000277256">
    <property type="component" value="Unassembled WGS sequence"/>
</dbReference>
<comment type="caution">
    <text evidence="2">The sequence shown here is derived from an EMBL/GenBank/DDBJ whole genome shotgun (WGS) entry which is preliminary data.</text>
</comment>
<name>A0A426V3J0_9ACTN</name>
<dbReference type="InterPro" id="IPR023753">
    <property type="entry name" value="FAD/NAD-binding_dom"/>
</dbReference>
<protein>
    <submittedName>
        <fullName evidence="2">NAD(P)/FAD-dependent oxidoreductase</fullName>
    </submittedName>
</protein>
<accession>A0A426V3J0</accession>
<proteinExistence type="predicted"/>
<gene>
    <name evidence="2" type="ORF">EIW28_01225</name>
</gene>
<dbReference type="AlphaFoldDB" id="A0A426V3J0"/>
<dbReference type="RefSeq" id="WP_125245904.1">
    <property type="nucleotide sequence ID" value="NZ_RSEB01000001.1"/>
</dbReference>
<dbReference type="InterPro" id="IPR036188">
    <property type="entry name" value="FAD/NAD-bd_sf"/>
</dbReference>
<keyword evidence="3" id="KW-1185">Reference proteome</keyword>
<sequence length="367" mass="39979">MSGSTRVVVVGGGFAGLETAFTVREHLGDGVDLALVVNGPDFLDRPNNLYVPFRRDPRLRVPLAEPAARRDITLHQSPLGATDCAANRIELADGSSIRYDYLVLATGAAMRPGEIPGLAEHAHTVWTEDHARTLGAALDRLAESARAGRSQRALFLVPPGNMCSAPLYDLVLLLEQWLRSEQVRDRVDLLLTTWEDRYLEAFGPDLHGSVRSEFATRGIEGVTAVEVDTVHPDRVAFTDGTSQQYDLLITFPPHVAACAFDGLPTDARGFLKTDPATSRVMGTENVFAPGDSGDFPVKLAYLALRQADAAADEIAWRIDPNARRARRELDFQVGASPLWNPGRVSVRVYMPRLFAAGRPSQSGIGGW</sequence>
<dbReference type="InterPro" id="IPR052541">
    <property type="entry name" value="SQRD"/>
</dbReference>
<dbReference type="Gene3D" id="3.50.50.60">
    <property type="entry name" value="FAD/NAD(P)-binding domain"/>
    <property type="match status" value="2"/>
</dbReference>
<evidence type="ECO:0000313" key="3">
    <source>
        <dbReference type="Proteomes" id="UP000277256"/>
    </source>
</evidence>
<organism evidence="2 3">
    <name type="scientific">Glycomyces terrestris</name>
    <dbReference type="NCBI Taxonomy" id="2493553"/>
    <lineage>
        <taxon>Bacteria</taxon>
        <taxon>Bacillati</taxon>
        <taxon>Actinomycetota</taxon>
        <taxon>Actinomycetes</taxon>
        <taxon>Glycomycetales</taxon>
        <taxon>Glycomycetaceae</taxon>
        <taxon>Glycomyces</taxon>
    </lineage>
</organism>